<evidence type="ECO:0000256" key="2">
    <source>
        <dbReference type="ARBA" id="ARBA00022475"/>
    </source>
</evidence>
<reference evidence="8 9" key="1">
    <citation type="submission" date="2020-08" db="EMBL/GenBank/DDBJ databases">
        <title>Cohnella phylogeny.</title>
        <authorList>
            <person name="Dunlap C."/>
        </authorList>
    </citation>
    <scope>NUCLEOTIDE SEQUENCE [LARGE SCALE GENOMIC DNA]</scope>
    <source>
        <strain evidence="8 9">DSM 25241</strain>
    </source>
</reference>
<feature type="domain" description="Cardiolipin synthase N-terminal" evidence="7">
    <location>
        <begin position="19"/>
        <end position="59"/>
    </location>
</feature>
<evidence type="ECO:0000259" key="7">
    <source>
        <dbReference type="Pfam" id="PF13396"/>
    </source>
</evidence>
<dbReference type="InterPro" id="IPR027379">
    <property type="entry name" value="CLS_N"/>
</dbReference>
<accession>A0A841SPF2</accession>
<organism evidence="8 9">
    <name type="scientific">Cohnella thailandensis</name>
    <dbReference type="NCBI Taxonomy" id="557557"/>
    <lineage>
        <taxon>Bacteria</taxon>
        <taxon>Bacillati</taxon>
        <taxon>Bacillota</taxon>
        <taxon>Bacilli</taxon>
        <taxon>Bacillales</taxon>
        <taxon>Paenibacillaceae</taxon>
        <taxon>Cohnella</taxon>
    </lineage>
</organism>
<comment type="subcellular location">
    <subcellularLocation>
        <location evidence="1">Cell membrane</location>
        <topology evidence="1">Multi-pass membrane protein</topology>
    </subcellularLocation>
</comment>
<keyword evidence="2" id="KW-1003">Cell membrane</keyword>
<sequence>MILFFFLFSVLLFILHIAICVWAYRDALKKGRSQEFALLILIGLFFFPVLGLIVYLLIRNDNGSRYRY</sequence>
<dbReference type="AlphaFoldDB" id="A0A841SPF2"/>
<comment type="caution">
    <text evidence="8">The sequence shown here is derived from an EMBL/GenBank/DDBJ whole genome shotgun (WGS) entry which is preliminary data.</text>
</comment>
<keyword evidence="5 6" id="KW-0472">Membrane</keyword>
<protein>
    <submittedName>
        <fullName evidence="8">PLDc N-terminal domain-containing protein</fullName>
    </submittedName>
</protein>
<evidence type="ECO:0000256" key="4">
    <source>
        <dbReference type="ARBA" id="ARBA00022989"/>
    </source>
</evidence>
<keyword evidence="3 6" id="KW-0812">Transmembrane</keyword>
<dbReference type="Pfam" id="PF13396">
    <property type="entry name" value="PLDc_N"/>
    <property type="match status" value="1"/>
</dbReference>
<name>A0A841SPF2_9BACL</name>
<keyword evidence="9" id="KW-1185">Reference proteome</keyword>
<dbReference type="GO" id="GO:0005886">
    <property type="term" value="C:plasma membrane"/>
    <property type="evidence" value="ECO:0007669"/>
    <property type="project" value="UniProtKB-SubCell"/>
</dbReference>
<dbReference type="EMBL" id="JACJVQ010000005">
    <property type="protein sequence ID" value="MBB6633834.1"/>
    <property type="molecule type" value="Genomic_DNA"/>
</dbReference>
<evidence type="ECO:0000256" key="1">
    <source>
        <dbReference type="ARBA" id="ARBA00004651"/>
    </source>
</evidence>
<feature type="transmembrane region" description="Helical" evidence="6">
    <location>
        <begin position="36"/>
        <end position="58"/>
    </location>
</feature>
<proteinExistence type="predicted"/>
<evidence type="ECO:0000313" key="8">
    <source>
        <dbReference type="EMBL" id="MBB6633834.1"/>
    </source>
</evidence>
<keyword evidence="4 6" id="KW-1133">Transmembrane helix</keyword>
<evidence type="ECO:0000256" key="3">
    <source>
        <dbReference type="ARBA" id="ARBA00022692"/>
    </source>
</evidence>
<dbReference type="Proteomes" id="UP000535838">
    <property type="component" value="Unassembled WGS sequence"/>
</dbReference>
<evidence type="ECO:0000256" key="6">
    <source>
        <dbReference type="SAM" id="Phobius"/>
    </source>
</evidence>
<gene>
    <name evidence="8" type="ORF">H7B67_06910</name>
</gene>
<evidence type="ECO:0000256" key="5">
    <source>
        <dbReference type="ARBA" id="ARBA00023136"/>
    </source>
</evidence>
<evidence type="ECO:0000313" key="9">
    <source>
        <dbReference type="Proteomes" id="UP000535838"/>
    </source>
</evidence>